<keyword evidence="2" id="KW-1185">Reference proteome</keyword>
<proteinExistence type="predicted"/>
<dbReference type="AlphaFoldDB" id="A0A0D0CNJ8"/>
<dbReference type="Proteomes" id="UP000053593">
    <property type="component" value="Unassembled WGS sequence"/>
</dbReference>
<reference evidence="1 2" key="1">
    <citation type="submission" date="2014-04" db="EMBL/GenBank/DDBJ databases">
        <title>Evolutionary Origins and Diversification of the Mycorrhizal Mutualists.</title>
        <authorList>
            <consortium name="DOE Joint Genome Institute"/>
            <consortium name="Mycorrhizal Genomics Consortium"/>
            <person name="Kohler A."/>
            <person name="Kuo A."/>
            <person name="Nagy L.G."/>
            <person name="Floudas D."/>
            <person name="Copeland A."/>
            <person name="Barry K.W."/>
            <person name="Cichocki N."/>
            <person name="Veneault-Fourrey C."/>
            <person name="LaButti K."/>
            <person name="Lindquist E.A."/>
            <person name="Lipzen A."/>
            <person name="Lundell T."/>
            <person name="Morin E."/>
            <person name="Murat C."/>
            <person name="Riley R."/>
            <person name="Ohm R."/>
            <person name="Sun H."/>
            <person name="Tunlid A."/>
            <person name="Henrissat B."/>
            <person name="Grigoriev I.V."/>
            <person name="Hibbett D.S."/>
            <person name="Martin F."/>
        </authorList>
    </citation>
    <scope>NUCLEOTIDE SEQUENCE [LARGE SCALE GENOMIC DNA]</scope>
    <source>
        <strain evidence="1 2">FD-317 M1</strain>
    </source>
</reference>
<sequence>AEPPRRASVSDSSTKAPLLRLPKKLRRIIETVQSQPIGWQRIKVFFFTGHPSSHSLFFFAYYFTFFSKRVMSAGLLRIRPLRSSDD</sequence>
<evidence type="ECO:0000313" key="1">
    <source>
        <dbReference type="EMBL" id="KIK60317.1"/>
    </source>
</evidence>
<organism evidence="1 2">
    <name type="scientific">Collybiopsis luxurians FD-317 M1</name>
    <dbReference type="NCBI Taxonomy" id="944289"/>
    <lineage>
        <taxon>Eukaryota</taxon>
        <taxon>Fungi</taxon>
        <taxon>Dikarya</taxon>
        <taxon>Basidiomycota</taxon>
        <taxon>Agaricomycotina</taxon>
        <taxon>Agaricomycetes</taxon>
        <taxon>Agaricomycetidae</taxon>
        <taxon>Agaricales</taxon>
        <taxon>Marasmiineae</taxon>
        <taxon>Omphalotaceae</taxon>
        <taxon>Collybiopsis</taxon>
        <taxon>Collybiopsis luxurians</taxon>
    </lineage>
</organism>
<protein>
    <submittedName>
        <fullName evidence="1">Uncharacterized protein</fullName>
    </submittedName>
</protein>
<dbReference type="EMBL" id="KN834775">
    <property type="protein sequence ID" value="KIK60317.1"/>
    <property type="molecule type" value="Genomic_DNA"/>
</dbReference>
<name>A0A0D0CNJ8_9AGAR</name>
<evidence type="ECO:0000313" key="2">
    <source>
        <dbReference type="Proteomes" id="UP000053593"/>
    </source>
</evidence>
<dbReference type="HOGENOM" id="CLU_2503861_0_0_1"/>
<accession>A0A0D0CNJ8</accession>
<feature type="non-terminal residue" evidence="1">
    <location>
        <position position="86"/>
    </location>
</feature>
<gene>
    <name evidence="1" type="ORF">GYMLUDRAFT_603069</name>
</gene>